<protein>
    <submittedName>
        <fullName evidence="2">Uncharacterized protein</fullName>
    </submittedName>
</protein>
<feature type="compositionally biased region" description="Basic and acidic residues" evidence="1">
    <location>
        <begin position="580"/>
        <end position="595"/>
    </location>
</feature>
<accession>A0A812K9W2</accession>
<sequence length="595" mass="64532">MRDIRVLCFFFSFRYVPTYFVLQVTEKASKTTFLSREVFVDVITPFGATTTRTIQVFSLPPKNATAIINRKMDEARTSDPETAVNTLMTIININQAPPLPPGVDPAPEDTAVLEQVREVMIQATAAAPVTMNTATNQAVVTNALIDQGLKDVESMNLLEDLVQRSASAGLFDINDPSLITTALVAIGNILPDDGAPTAAAPIGRSVGMQAYSMVSPLEELTYEYQTVRASDEELIASQVLSTINGRQPQNHPLPFRNERVIEKCESAYCDMIWLLCIHQDGRRTLKFMCCDAPNPATFCDNPPCWFFGNRCPDTGTGSLESPSASAAALAASRRLKALENMTERHLQAITTSIPTPAPISGAGALLVNLENSEIPILNDVRVAIQRQEIEKEAKLRASAQMEAKGSQLSENPKEISFESLEAGDICNFESLPEWCFLAASCTGCSMSVLAEIAYWPDDDQWLPAHISAIYDDGSLSITWEDGSLSDVTADFIRKPATEEELAEGGADGVQEVTEAAGDMDALLAAAEAAGACAAAEDFVAGSRPPSALYWSNTLKGEAPKDEDAEDERKRYRPTGLMSSEEARKLALEAKKARTK</sequence>
<feature type="region of interest" description="Disordered" evidence="1">
    <location>
        <begin position="550"/>
        <end position="595"/>
    </location>
</feature>
<gene>
    <name evidence="2" type="ORF">SNEC2469_LOCUS2989</name>
</gene>
<evidence type="ECO:0000256" key="1">
    <source>
        <dbReference type="SAM" id="MobiDB-lite"/>
    </source>
</evidence>
<dbReference type="AlphaFoldDB" id="A0A812K9W2"/>
<feature type="compositionally biased region" description="Basic and acidic residues" evidence="1">
    <location>
        <begin position="557"/>
        <end position="569"/>
    </location>
</feature>
<dbReference type="EMBL" id="CAJNJA010007341">
    <property type="protein sequence ID" value="CAE7223380.1"/>
    <property type="molecule type" value="Genomic_DNA"/>
</dbReference>
<reference evidence="2" key="1">
    <citation type="submission" date="2021-02" db="EMBL/GenBank/DDBJ databases">
        <authorList>
            <person name="Dougan E. K."/>
            <person name="Rhodes N."/>
            <person name="Thang M."/>
            <person name="Chan C."/>
        </authorList>
    </citation>
    <scope>NUCLEOTIDE SEQUENCE</scope>
</reference>
<proteinExistence type="predicted"/>
<dbReference type="OrthoDB" id="10484856at2759"/>
<dbReference type="CDD" id="cd04508">
    <property type="entry name" value="Tudor_SF"/>
    <property type="match status" value="1"/>
</dbReference>
<dbReference type="Proteomes" id="UP000601435">
    <property type="component" value="Unassembled WGS sequence"/>
</dbReference>
<evidence type="ECO:0000313" key="2">
    <source>
        <dbReference type="EMBL" id="CAE7223380.1"/>
    </source>
</evidence>
<dbReference type="Gene3D" id="2.30.30.140">
    <property type="match status" value="1"/>
</dbReference>
<evidence type="ECO:0000313" key="3">
    <source>
        <dbReference type="Proteomes" id="UP000601435"/>
    </source>
</evidence>
<organism evidence="2 3">
    <name type="scientific">Symbiodinium necroappetens</name>
    <dbReference type="NCBI Taxonomy" id="1628268"/>
    <lineage>
        <taxon>Eukaryota</taxon>
        <taxon>Sar</taxon>
        <taxon>Alveolata</taxon>
        <taxon>Dinophyceae</taxon>
        <taxon>Suessiales</taxon>
        <taxon>Symbiodiniaceae</taxon>
        <taxon>Symbiodinium</taxon>
    </lineage>
</organism>
<comment type="caution">
    <text evidence="2">The sequence shown here is derived from an EMBL/GenBank/DDBJ whole genome shotgun (WGS) entry which is preliminary data.</text>
</comment>
<keyword evidence="3" id="KW-1185">Reference proteome</keyword>
<name>A0A812K9W2_9DINO</name>